<evidence type="ECO:0000313" key="2">
    <source>
        <dbReference type="WBParaSite" id="JU765_v2.g3085.t1"/>
    </source>
</evidence>
<dbReference type="Proteomes" id="UP000887576">
    <property type="component" value="Unplaced"/>
</dbReference>
<dbReference type="WBParaSite" id="JU765_v2.g3085.t1">
    <property type="protein sequence ID" value="JU765_v2.g3085.t1"/>
    <property type="gene ID" value="JU765_v2.g3085"/>
</dbReference>
<accession>A0AC34R3P4</accession>
<protein>
    <submittedName>
        <fullName evidence="2">Uncharacterized protein</fullName>
    </submittedName>
</protein>
<evidence type="ECO:0000313" key="1">
    <source>
        <dbReference type="Proteomes" id="UP000887576"/>
    </source>
</evidence>
<reference evidence="2" key="1">
    <citation type="submission" date="2022-11" db="UniProtKB">
        <authorList>
            <consortium name="WormBaseParasite"/>
        </authorList>
    </citation>
    <scope>IDENTIFICATION</scope>
</reference>
<proteinExistence type="predicted"/>
<name>A0AC34R3P4_9BILA</name>
<sequence>NLRIQDALPLSIGVETLGDKFKPILEQNLPIPSSNTTTLMTCRNNQKNAKIPIYEGLYSSVPENTFLGELEITGIPRGPAGSVEIEITLSLNQNGILEAAAKNTSNGATVTTTIAYETKFETSGSPQTLPANDNV</sequence>
<organism evidence="1 2">
    <name type="scientific">Panagrolaimus sp. JU765</name>
    <dbReference type="NCBI Taxonomy" id="591449"/>
    <lineage>
        <taxon>Eukaryota</taxon>
        <taxon>Metazoa</taxon>
        <taxon>Ecdysozoa</taxon>
        <taxon>Nematoda</taxon>
        <taxon>Chromadorea</taxon>
        <taxon>Rhabditida</taxon>
        <taxon>Tylenchina</taxon>
        <taxon>Panagrolaimomorpha</taxon>
        <taxon>Panagrolaimoidea</taxon>
        <taxon>Panagrolaimidae</taxon>
        <taxon>Panagrolaimus</taxon>
    </lineage>
</organism>